<keyword evidence="3 4" id="KW-0408">Iron</keyword>
<keyword evidence="2 4" id="KW-0479">Metal-binding</keyword>
<dbReference type="PANTHER" id="PTHR24305">
    <property type="entry name" value="CYTOCHROME P450"/>
    <property type="match status" value="1"/>
</dbReference>
<gene>
    <name evidence="5" type="ORF">B0T14DRAFT_517918</name>
</gene>
<dbReference type="CDD" id="cd11060">
    <property type="entry name" value="CYP57A1-like"/>
    <property type="match status" value="1"/>
</dbReference>
<evidence type="ECO:0000313" key="5">
    <source>
        <dbReference type="EMBL" id="KAK0624357.1"/>
    </source>
</evidence>
<dbReference type="GO" id="GO:0016705">
    <property type="term" value="F:oxidoreductase activity, acting on paired donors, with incorporation or reduction of molecular oxygen"/>
    <property type="evidence" value="ECO:0007669"/>
    <property type="project" value="InterPro"/>
</dbReference>
<keyword evidence="6" id="KW-1185">Reference proteome</keyword>
<dbReference type="InterPro" id="IPR002401">
    <property type="entry name" value="Cyt_P450_E_grp-I"/>
</dbReference>
<evidence type="ECO:0000256" key="2">
    <source>
        <dbReference type="ARBA" id="ARBA00022723"/>
    </source>
</evidence>
<evidence type="ECO:0000256" key="3">
    <source>
        <dbReference type="ARBA" id="ARBA00023004"/>
    </source>
</evidence>
<dbReference type="PRINTS" id="PR00385">
    <property type="entry name" value="P450"/>
</dbReference>
<evidence type="ECO:0000313" key="6">
    <source>
        <dbReference type="Proteomes" id="UP001175000"/>
    </source>
</evidence>
<comment type="caution">
    <text evidence="5">The sequence shown here is derived from an EMBL/GenBank/DDBJ whole genome shotgun (WGS) entry which is preliminary data.</text>
</comment>
<dbReference type="EMBL" id="JAULSU010000003">
    <property type="protein sequence ID" value="KAK0624357.1"/>
    <property type="molecule type" value="Genomic_DNA"/>
</dbReference>
<dbReference type="PANTHER" id="PTHR24305:SF168">
    <property type="entry name" value="P450, PUTATIVE (EUROFUNG)-RELATED"/>
    <property type="match status" value="1"/>
</dbReference>
<sequence length="498" mass="55359">MAVLSPSLVVACVAAYALYSITNRFVAWKRLGHIPGPVEAAWSQSWLVRHQFSGDMCFDLEAVCNKYGTLARVGPNFLVCSDPYELRRIWSVHSGYQRADWYKGYRIDPSSDSVLTAIENKEHHRIRTQLLPGYMGRGQGDQEKLLDDQVLKFIQLLERSYLSDSTTTREMDMGEVFVYLTQDITSAIEFGESFGYLDSNADTNGIIKALDSMKLPCAVLALLPSVTAIAQSSASAAFLPKPTDPTGVGRMLGTVKAHVDKRYGEKREKKADVLQSFVDSGLSQKEVEAEALVHLLGGSDTTATALRIAVFHISTNPRAYRRLQAEMDAAVSSVTRPIISDAEAKKLPYLQATIKEALRMWPPISGLMPKVSARDDVICGKEVPAGTLVGWCAFGAMKNREVFGENARDFEPARWLEADPQKLKEMEATQALVFVAGTRWECLGKKLAYLELGKILFEFFLRFDVSMTNPAKPFSWSNQGFTTHQGMTAKITRRDVVE</sequence>
<dbReference type="GO" id="GO:0005506">
    <property type="term" value="F:iron ion binding"/>
    <property type="evidence" value="ECO:0007669"/>
    <property type="project" value="InterPro"/>
</dbReference>
<accession>A0AA39WZS6</accession>
<dbReference type="InterPro" id="IPR050121">
    <property type="entry name" value="Cytochrome_P450_monoxygenase"/>
</dbReference>
<dbReference type="SUPFAM" id="SSF48264">
    <property type="entry name" value="Cytochrome P450"/>
    <property type="match status" value="1"/>
</dbReference>
<keyword evidence="1 4" id="KW-0349">Heme</keyword>
<dbReference type="Pfam" id="PF00067">
    <property type="entry name" value="p450"/>
    <property type="match status" value="1"/>
</dbReference>
<reference evidence="5" key="1">
    <citation type="submission" date="2023-06" db="EMBL/GenBank/DDBJ databases">
        <title>Genome-scale phylogeny and comparative genomics of the fungal order Sordariales.</title>
        <authorList>
            <consortium name="Lawrence Berkeley National Laboratory"/>
            <person name="Hensen N."/>
            <person name="Bonometti L."/>
            <person name="Westerberg I."/>
            <person name="Brannstrom I.O."/>
            <person name="Guillou S."/>
            <person name="Cros-Aarteil S."/>
            <person name="Calhoun S."/>
            <person name="Haridas S."/>
            <person name="Kuo A."/>
            <person name="Mondo S."/>
            <person name="Pangilinan J."/>
            <person name="Riley R."/>
            <person name="Labutti K."/>
            <person name="Andreopoulos B."/>
            <person name="Lipzen A."/>
            <person name="Chen C."/>
            <person name="Yanf M."/>
            <person name="Daum C."/>
            <person name="Ng V."/>
            <person name="Clum A."/>
            <person name="Steindorff A."/>
            <person name="Ohm R."/>
            <person name="Martin F."/>
            <person name="Silar P."/>
            <person name="Natvig D."/>
            <person name="Lalanne C."/>
            <person name="Gautier V."/>
            <person name="Ament-Velasquez S.L."/>
            <person name="Kruys A."/>
            <person name="Hutchinson M.I."/>
            <person name="Powell A.J."/>
            <person name="Barry K."/>
            <person name="Miller A.N."/>
            <person name="Grigoriev I.V."/>
            <person name="Debuchy R."/>
            <person name="Gladieux P."/>
            <person name="Thoren M.H."/>
            <person name="Johannesson H."/>
        </authorList>
    </citation>
    <scope>NUCLEOTIDE SEQUENCE</scope>
    <source>
        <strain evidence="5">CBS 606.72</strain>
    </source>
</reference>
<dbReference type="AlphaFoldDB" id="A0AA39WZS6"/>
<proteinExistence type="predicted"/>
<dbReference type="Proteomes" id="UP001175000">
    <property type="component" value="Unassembled WGS sequence"/>
</dbReference>
<dbReference type="GO" id="GO:0004497">
    <property type="term" value="F:monooxygenase activity"/>
    <property type="evidence" value="ECO:0007669"/>
    <property type="project" value="InterPro"/>
</dbReference>
<dbReference type="PRINTS" id="PR00463">
    <property type="entry name" value="EP450I"/>
</dbReference>
<organism evidence="5 6">
    <name type="scientific">Immersiella caudata</name>
    <dbReference type="NCBI Taxonomy" id="314043"/>
    <lineage>
        <taxon>Eukaryota</taxon>
        <taxon>Fungi</taxon>
        <taxon>Dikarya</taxon>
        <taxon>Ascomycota</taxon>
        <taxon>Pezizomycotina</taxon>
        <taxon>Sordariomycetes</taxon>
        <taxon>Sordariomycetidae</taxon>
        <taxon>Sordariales</taxon>
        <taxon>Lasiosphaeriaceae</taxon>
        <taxon>Immersiella</taxon>
    </lineage>
</organism>
<protein>
    <submittedName>
        <fullName evidence="5">Cytochrome P450 family protein</fullName>
    </submittedName>
</protein>
<dbReference type="GO" id="GO:0020037">
    <property type="term" value="F:heme binding"/>
    <property type="evidence" value="ECO:0007669"/>
    <property type="project" value="InterPro"/>
</dbReference>
<dbReference type="InterPro" id="IPR036396">
    <property type="entry name" value="Cyt_P450_sf"/>
</dbReference>
<evidence type="ECO:0000256" key="1">
    <source>
        <dbReference type="ARBA" id="ARBA00022617"/>
    </source>
</evidence>
<feature type="binding site" description="axial binding residue" evidence="4">
    <location>
        <position position="442"/>
    </location>
    <ligand>
        <name>heme</name>
        <dbReference type="ChEBI" id="CHEBI:30413"/>
    </ligand>
    <ligandPart>
        <name>Fe</name>
        <dbReference type="ChEBI" id="CHEBI:18248"/>
    </ligandPart>
</feature>
<dbReference type="Gene3D" id="1.10.630.10">
    <property type="entry name" value="Cytochrome P450"/>
    <property type="match status" value="1"/>
</dbReference>
<name>A0AA39WZS6_9PEZI</name>
<comment type="cofactor">
    <cofactor evidence="4">
        <name>heme</name>
        <dbReference type="ChEBI" id="CHEBI:30413"/>
    </cofactor>
</comment>
<evidence type="ECO:0000256" key="4">
    <source>
        <dbReference type="PIRSR" id="PIRSR602401-1"/>
    </source>
</evidence>
<dbReference type="InterPro" id="IPR001128">
    <property type="entry name" value="Cyt_P450"/>
</dbReference>